<dbReference type="OrthoDB" id="73067at2759"/>
<dbReference type="Gene3D" id="3.80.10.10">
    <property type="entry name" value="Ribonuclease Inhibitor"/>
    <property type="match status" value="2"/>
</dbReference>
<dbReference type="SUPFAM" id="SSF52058">
    <property type="entry name" value="L domain-like"/>
    <property type="match status" value="1"/>
</dbReference>
<feature type="region of interest" description="Disordered" evidence="3">
    <location>
        <begin position="634"/>
        <end position="695"/>
    </location>
</feature>
<dbReference type="STRING" id="74557.A0A1V9Z565"/>
<evidence type="ECO:0000256" key="2">
    <source>
        <dbReference type="ARBA" id="ARBA00022737"/>
    </source>
</evidence>
<sequence length="884" mass="102651">MDLKVDRIAWIEAKQAERKKQREKEELIAAEAIRLNKDRLWSPYRQACLITNELNIAWKAELDFFNWTRVFPFRELVALRITGHELKELPVELPLKLPLLECLSLISNGLLSLPDNIGLLVHLTAIDLTKNKLQTLPDSICELTNLTSLNLSDNRLESLPHNFGNLICLSKIWMEKNQLKSTPPTFGKLRCISINFNCNQFSMWDIALPELCNLTTLTINMNHLTQFPLSLCCLPSLTSLSAANNTLTTLPNAFGTLVKLKILRLDWNQIRELPLSFRFLVNLEEIHMEHNPLVLPPLDVVYEGAQKVIAYVQMKYFEWLRQERRTIVEQLEAVFEYFDSHFDNQWADLRAYFEPNIERTLQGTKINFYAVVISALTSEILPLLAPEIQAQKHPIVPMSFFDRSAEDIVDALTNFDDNYGTAGLFNEIAHFKRCMCVNPETLARQPCQYSSKGYVCERSTDVCLVRYKMFSTEVYKEMQGDTYLFARRERLSNAMKRKCVEFINSQEGIVFFEKTAETQGKLWMENRARREKEAKQQEKKTAHRIKARMKTNKQLDIFQKKQVKHDKTLCKSIVLWEKDIATLDDTIKRVKKRDQLEKLKMRQKELQQRLVKARNELDKMQDDPKKKKLEAKLAKLEKEESSAEEASDDDQSEPDKDNSDDNGSDDASESNGENSDKEAESDEDDASSSDNESSREIIEYKSIFDDMGEIPGLEPCNNWIEAATEIVNKIMASRPPKDKPYLEDVVALFHEQLHDTYVKEKTTRVTTEYYRMKYVLRKWMGHGHRIIFVAWRDYVRGRVQIKEKSSVKQKKDEALAVQNQLAHIALGRLEATKWEQKMNYYTDQYFYKHTITGEVSLIPPPFWDDVHPPNSEKTWSSSSLPPLS</sequence>
<dbReference type="AlphaFoldDB" id="A0A1V9Z565"/>
<dbReference type="SMART" id="SM00369">
    <property type="entry name" value="LRR_TYP"/>
    <property type="match status" value="6"/>
</dbReference>
<dbReference type="InterPro" id="IPR050216">
    <property type="entry name" value="LRR_domain-containing"/>
</dbReference>
<dbReference type="EMBL" id="JNBS01002273">
    <property type="protein sequence ID" value="OQR93158.1"/>
    <property type="molecule type" value="Genomic_DNA"/>
</dbReference>
<dbReference type="PROSITE" id="PS51450">
    <property type="entry name" value="LRR"/>
    <property type="match status" value="1"/>
</dbReference>
<dbReference type="Pfam" id="PF23598">
    <property type="entry name" value="LRR_14"/>
    <property type="match status" value="1"/>
</dbReference>
<name>A0A1V9Z565_9STRA</name>
<dbReference type="PANTHER" id="PTHR48051:SF1">
    <property type="entry name" value="RAS SUPPRESSOR PROTEIN 1"/>
    <property type="match status" value="1"/>
</dbReference>
<comment type="caution">
    <text evidence="5">The sequence shown here is derived from an EMBL/GenBank/DDBJ whole genome shotgun (WGS) entry which is preliminary data.</text>
</comment>
<dbReference type="SMART" id="SM00364">
    <property type="entry name" value="LRR_BAC"/>
    <property type="match status" value="4"/>
</dbReference>
<dbReference type="Proteomes" id="UP000243217">
    <property type="component" value="Unassembled WGS sequence"/>
</dbReference>
<evidence type="ECO:0000256" key="1">
    <source>
        <dbReference type="ARBA" id="ARBA00022614"/>
    </source>
</evidence>
<feature type="domain" description="Disease resistance R13L4/SHOC-2-like LRR" evidence="4">
    <location>
        <begin position="65"/>
        <end position="217"/>
    </location>
</feature>
<dbReference type="InterPro" id="IPR055414">
    <property type="entry name" value="LRR_R13L4/SHOC2-like"/>
</dbReference>
<accession>A0A1V9Z565</accession>
<protein>
    <recommendedName>
        <fullName evidence="4">Disease resistance R13L4/SHOC-2-like LRR domain-containing protein</fullName>
    </recommendedName>
</protein>
<proteinExistence type="predicted"/>
<feature type="compositionally biased region" description="Acidic residues" evidence="3">
    <location>
        <begin position="642"/>
        <end position="652"/>
    </location>
</feature>
<reference evidence="5 6" key="1">
    <citation type="journal article" date="2014" name="Genome Biol. Evol.">
        <title>The secreted proteins of Achlya hypogyna and Thraustotheca clavata identify the ancestral oomycete secretome and reveal gene acquisitions by horizontal gene transfer.</title>
        <authorList>
            <person name="Misner I."/>
            <person name="Blouin N."/>
            <person name="Leonard G."/>
            <person name="Richards T.A."/>
            <person name="Lane C.E."/>
        </authorList>
    </citation>
    <scope>NUCLEOTIDE SEQUENCE [LARGE SCALE GENOMIC DNA]</scope>
    <source>
        <strain evidence="5 6">ATCC 34112</strain>
    </source>
</reference>
<evidence type="ECO:0000256" key="3">
    <source>
        <dbReference type="SAM" id="MobiDB-lite"/>
    </source>
</evidence>
<evidence type="ECO:0000313" key="6">
    <source>
        <dbReference type="Proteomes" id="UP000243217"/>
    </source>
</evidence>
<gene>
    <name evidence="5" type="ORF">THRCLA_08532</name>
</gene>
<keyword evidence="2" id="KW-0677">Repeat</keyword>
<evidence type="ECO:0000259" key="4">
    <source>
        <dbReference type="Pfam" id="PF23598"/>
    </source>
</evidence>
<dbReference type="InterPro" id="IPR032675">
    <property type="entry name" value="LRR_dom_sf"/>
</dbReference>
<dbReference type="PANTHER" id="PTHR48051">
    <property type="match status" value="1"/>
</dbReference>
<dbReference type="InterPro" id="IPR003591">
    <property type="entry name" value="Leu-rich_rpt_typical-subtyp"/>
</dbReference>
<keyword evidence="1" id="KW-0433">Leucine-rich repeat</keyword>
<dbReference type="InterPro" id="IPR001611">
    <property type="entry name" value="Leu-rich_rpt"/>
</dbReference>
<organism evidence="5 6">
    <name type="scientific">Thraustotheca clavata</name>
    <dbReference type="NCBI Taxonomy" id="74557"/>
    <lineage>
        <taxon>Eukaryota</taxon>
        <taxon>Sar</taxon>
        <taxon>Stramenopiles</taxon>
        <taxon>Oomycota</taxon>
        <taxon>Saprolegniomycetes</taxon>
        <taxon>Saprolegniales</taxon>
        <taxon>Achlyaceae</taxon>
        <taxon>Thraustotheca</taxon>
    </lineage>
</organism>
<evidence type="ECO:0000313" key="5">
    <source>
        <dbReference type="EMBL" id="OQR93158.1"/>
    </source>
</evidence>
<dbReference type="GO" id="GO:0005737">
    <property type="term" value="C:cytoplasm"/>
    <property type="evidence" value="ECO:0007669"/>
    <property type="project" value="TreeGrafter"/>
</dbReference>
<keyword evidence="6" id="KW-1185">Reference proteome</keyword>